<evidence type="ECO:0000259" key="7">
    <source>
        <dbReference type="Pfam" id="PF21787"/>
    </source>
</evidence>
<keyword evidence="2" id="KW-0863">Zinc-finger</keyword>
<accession>A0A4C1VCW5</accession>
<dbReference type="Pfam" id="PF21788">
    <property type="entry name" value="TNP-like_GBD"/>
    <property type="match status" value="1"/>
</dbReference>
<keyword evidence="1" id="KW-0479">Metal-binding</keyword>
<dbReference type="GO" id="GO:0003677">
    <property type="term" value="F:DNA binding"/>
    <property type="evidence" value="ECO:0007669"/>
    <property type="project" value="UniProtKB-KW"/>
</dbReference>
<protein>
    <submittedName>
        <fullName evidence="9">DNA transposase THAP9</fullName>
    </submittedName>
</protein>
<dbReference type="InterPro" id="IPR048366">
    <property type="entry name" value="TNP-like_GBD"/>
</dbReference>
<sequence length="887" mass="101142">MLLHFIQYPIPAQEVGNASVTPLDCPWTTVTSSGRLHARLPLDNVIRKIRYQYNRSRPTTVPTAYPLLLALLPVVLQCHLWIEACRRPDLRDKNVDQLYNMHVCGLHFEGWMYMKKKLKSAAIPVLNLPSPMYIEILSRAPPNSSPYASTQQIGAQAEIKIVKDLHDKDVQRRMDTVPVGVASFAASTSAQTWQTTIKLSENTPRKRKLLKQIMTCTKKLKFVDDTKPTTITRQQFLQGCDKFLSPSLSRVVKAQTDLKPYSRSNKYSKEFKLFCLNIYSSSPRAYKFLSSTLGLPSKRNLVTTAIPVGTKISDYVWGVLSQAVKCLAPRDRECTFCMDVTNLKSSLFYDAHRDKVVGLYEVDDNQNPYAAGFAFAIMLKGILADWRQVVGYAFVTTNKVDEQLKRWIINTIKKLLELGFKIRAVVSDLGSGFLNFSNSVKVSKDQPYFQIDDKRIYYIFDVAHLMKSIRNTFMNHDFEFNGKTASWDDIHKCYQIEKQRDYRIATKLTDSHISPKKFQMRKTRLAVQVLSESVKAALTTHTKAGNLNPRDGTIEFIDTVDKLFDLLNSTNLYSPKTYKKPYRGGESQRSLLLEADRLLNSLIVRHKNNGEDVTTSIRFINALSITINAMMRLYDDLKKESGSNELHLLTRRLTNEGLENFLGLIRRAGGKRGSASPIQFERAFRKSFLCQIFVMCDQIGGGEDFNEVLSKYGDFVKKEPLFPSGGGKESHPTRRTLSSNFHIPKRNSFLYICSYILRRCVKKHRCSSMIDYLASYTDESTATNNARAQDNRCRATRGSFDGLQVPPSDFVEYCIELELGFKKNFSSFALKNFYADQIAGILNEHPKPKSLHEKIDRCRVKRERYALIDNGGSGRRQNAFEALNGLR</sequence>
<evidence type="ECO:0000259" key="6">
    <source>
        <dbReference type="Pfam" id="PF12017"/>
    </source>
</evidence>
<evidence type="ECO:0000256" key="1">
    <source>
        <dbReference type="ARBA" id="ARBA00022723"/>
    </source>
</evidence>
<gene>
    <name evidence="9" type="primary">THAP9</name>
    <name evidence="9" type="ORF">EVAR_88039_1</name>
</gene>
<dbReference type="EMBL" id="BGZK01000318">
    <property type="protein sequence ID" value="GBP36459.1"/>
    <property type="molecule type" value="Genomic_DNA"/>
</dbReference>
<evidence type="ECO:0000259" key="8">
    <source>
        <dbReference type="Pfam" id="PF21788"/>
    </source>
</evidence>
<dbReference type="Proteomes" id="UP000299102">
    <property type="component" value="Unassembled WGS sequence"/>
</dbReference>
<evidence type="ECO:0000313" key="9">
    <source>
        <dbReference type="EMBL" id="GBP36459.1"/>
    </source>
</evidence>
<keyword evidence="3" id="KW-0862">Zinc</keyword>
<dbReference type="AlphaFoldDB" id="A0A4C1VCW5"/>
<feature type="domain" description="Transposable element P transposase-like GTP-binding insertion" evidence="8">
    <location>
        <begin position="463"/>
        <end position="581"/>
    </location>
</feature>
<dbReference type="STRING" id="151549.A0A4C1VCW5"/>
<evidence type="ECO:0000256" key="2">
    <source>
        <dbReference type="ARBA" id="ARBA00022771"/>
    </source>
</evidence>
<comment type="caution">
    <text evidence="9">The sequence shown here is derived from an EMBL/GenBank/DDBJ whole genome shotgun (WGS) entry which is preliminary data.</text>
</comment>
<keyword evidence="10" id="KW-1185">Reference proteome</keyword>
<dbReference type="OrthoDB" id="8948150at2759"/>
<dbReference type="Pfam" id="PF05485">
    <property type="entry name" value="THAP"/>
    <property type="match status" value="1"/>
</dbReference>
<dbReference type="InterPro" id="IPR048365">
    <property type="entry name" value="TNP-like_RNaseH_N"/>
</dbReference>
<evidence type="ECO:0000256" key="4">
    <source>
        <dbReference type="ARBA" id="ARBA00023125"/>
    </source>
</evidence>
<dbReference type="Pfam" id="PF12017">
    <property type="entry name" value="Tnp_P_element"/>
    <property type="match status" value="1"/>
</dbReference>
<dbReference type="InterPro" id="IPR006612">
    <property type="entry name" value="THAP_Znf"/>
</dbReference>
<evidence type="ECO:0000259" key="5">
    <source>
        <dbReference type="Pfam" id="PF05485"/>
    </source>
</evidence>
<keyword evidence="4" id="KW-0238">DNA-binding</keyword>
<organism evidence="9 10">
    <name type="scientific">Eumeta variegata</name>
    <name type="common">Bagworm moth</name>
    <name type="synonym">Eumeta japonica</name>
    <dbReference type="NCBI Taxonomy" id="151549"/>
    <lineage>
        <taxon>Eukaryota</taxon>
        <taxon>Metazoa</taxon>
        <taxon>Ecdysozoa</taxon>
        <taxon>Arthropoda</taxon>
        <taxon>Hexapoda</taxon>
        <taxon>Insecta</taxon>
        <taxon>Pterygota</taxon>
        <taxon>Neoptera</taxon>
        <taxon>Endopterygota</taxon>
        <taxon>Lepidoptera</taxon>
        <taxon>Glossata</taxon>
        <taxon>Ditrysia</taxon>
        <taxon>Tineoidea</taxon>
        <taxon>Psychidae</taxon>
        <taxon>Oiketicinae</taxon>
        <taxon>Eumeta</taxon>
    </lineage>
</organism>
<evidence type="ECO:0000313" key="10">
    <source>
        <dbReference type="Proteomes" id="UP000299102"/>
    </source>
</evidence>
<reference evidence="9 10" key="1">
    <citation type="journal article" date="2019" name="Commun. Biol.">
        <title>The bagworm genome reveals a unique fibroin gene that provides high tensile strength.</title>
        <authorList>
            <person name="Kono N."/>
            <person name="Nakamura H."/>
            <person name="Ohtoshi R."/>
            <person name="Tomita M."/>
            <person name="Numata K."/>
            <person name="Arakawa K."/>
        </authorList>
    </citation>
    <scope>NUCLEOTIDE SEQUENCE [LARGE SCALE GENOMIC DNA]</scope>
</reference>
<feature type="domain" description="THAP-type" evidence="5">
    <location>
        <begin position="77"/>
        <end position="127"/>
    </location>
</feature>
<name>A0A4C1VCW5_EUMVA</name>
<dbReference type="GO" id="GO:0008270">
    <property type="term" value="F:zinc ion binding"/>
    <property type="evidence" value="ECO:0007669"/>
    <property type="project" value="UniProtKB-KW"/>
</dbReference>
<proteinExistence type="predicted"/>
<feature type="domain" description="THAP9-like helix-turn-helix" evidence="6">
    <location>
        <begin position="247"/>
        <end position="301"/>
    </location>
</feature>
<dbReference type="SUPFAM" id="SSF57716">
    <property type="entry name" value="Glucocorticoid receptor-like (DNA-binding domain)"/>
    <property type="match status" value="1"/>
</dbReference>
<dbReference type="Pfam" id="PF21787">
    <property type="entry name" value="TNP-like_RNaseH_N"/>
    <property type="match status" value="1"/>
</dbReference>
<feature type="domain" description="Transposable element P transposase-like RNase H" evidence="7">
    <location>
        <begin position="318"/>
        <end position="437"/>
    </location>
</feature>
<evidence type="ECO:0000256" key="3">
    <source>
        <dbReference type="ARBA" id="ARBA00022833"/>
    </source>
</evidence>
<dbReference type="InterPro" id="IPR021896">
    <property type="entry name" value="THAP9-like_HTH"/>
</dbReference>